<dbReference type="GO" id="GO:0008270">
    <property type="term" value="F:zinc ion binding"/>
    <property type="evidence" value="ECO:0007669"/>
    <property type="project" value="UniProtKB-KW"/>
</dbReference>
<organism evidence="6 7">
    <name type="scientific">Trichuris suis</name>
    <name type="common">pig whipworm</name>
    <dbReference type="NCBI Taxonomy" id="68888"/>
    <lineage>
        <taxon>Eukaryota</taxon>
        <taxon>Metazoa</taxon>
        <taxon>Ecdysozoa</taxon>
        <taxon>Nematoda</taxon>
        <taxon>Enoplea</taxon>
        <taxon>Dorylaimia</taxon>
        <taxon>Trichinellida</taxon>
        <taxon>Trichuridae</taxon>
        <taxon>Trichuris</taxon>
    </lineage>
</organism>
<evidence type="ECO:0000259" key="4">
    <source>
        <dbReference type="Pfam" id="PF04500"/>
    </source>
</evidence>
<dbReference type="Pfam" id="PF04500">
    <property type="entry name" value="FLYWCH"/>
    <property type="match status" value="1"/>
</dbReference>
<dbReference type="AlphaFoldDB" id="A0A085LNF7"/>
<evidence type="ECO:0008006" key="8">
    <source>
        <dbReference type="Google" id="ProtNLM"/>
    </source>
</evidence>
<keyword evidence="7" id="KW-1185">Reference proteome</keyword>
<evidence type="ECO:0000259" key="5">
    <source>
        <dbReference type="Pfam" id="PF10551"/>
    </source>
</evidence>
<evidence type="ECO:0000313" key="7">
    <source>
        <dbReference type="Proteomes" id="UP000030764"/>
    </source>
</evidence>
<gene>
    <name evidence="6" type="ORF">M513_12617</name>
</gene>
<dbReference type="EMBL" id="KL363367">
    <property type="protein sequence ID" value="KFD46503.1"/>
    <property type="molecule type" value="Genomic_DNA"/>
</dbReference>
<name>A0A085LNF7_9BILA</name>
<reference evidence="6 7" key="1">
    <citation type="journal article" date="2014" name="Nat. Genet.">
        <title>Genome and transcriptome of the porcine whipworm Trichuris suis.</title>
        <authorList>
            <person name="Jex A.R."/>
            <person name="Nejsum P."/>
            <person name="Schwarz E.M."/>
            <person name="Hu L."/>
            <person name="Young N.D."/>
            <person name="Hall R.S."/>
            <person name="Korhonen P.K."/>
            <person name="Liao S."/>
            <person name="Thamsborg S."/>
            <person name="Xia J."/>
            <person name="Xu P."/>
            <person name="Wang S."/>
            <person name="Scheerlinck J.P."/>
            <person name="Hofmann A."/>
            <person name="Sternberg P.W."/>
            <person name="Wang J."/>
            <person name="Gasser R.B."/>
        </authorList>
    </citation>
    <scope>NUCLEOTIDE SEQUENCE [LARGE SCALE GENOMIC DNA]</scope>
    <source>
        <strain evidence="6">DCEP-RM93M</strain>
    </source>
</reference>
<evidence type="ECO:0000256" key="2">
    <source>
        <dbReference type="ARBA" id="ARBA00022771"/>
    </source>
</evidence>
<keyword evidence="2" id="KW-0863">Zinc-finger</keyword>
<dbReference type="Pfam" id="PF10551">
    <property type="entry name" value="MULE"/>
    <property type="match status" value="1"/>
</dbReference>
<feature type="domain" description="MULE transposase" evidence="5">
    <location>
        <begin position="188"/>
        <end position="285"/>
    </location>
</feature>
<feature type="domain" description="FLYWCH-type" evidence="4">
    <location>
        <begin position="9"/>
        <end position="69"/>
    </location>
</feature>
<evidence type="ECO:0000256" key="3">
    <source>
        <dbReference type="ARBA" id="ARBA00022833"/>
    </source>
</evidence>
<keyword evidence="1" id="KW-0479">Metal-binding</keyword>
<sequence length="480" mass="55628">MEETCEVVVSQKGFHKLRVRGYLMVKEKCAGERYYWCCDHRKSLYCGGRAISCFRNGQHVLQKFVDHNHAPVASAPYVATIVEEIKTRARSTADLPCQIVHSCTTSAPPNVAPYLPSRAALSESIRRVRRAERPREPRSLAEVAIPEELQRTLTGEPFLISDLAVEDHRMLIFASKADIEKLSAASLWIMDGTFKTVPRLFYQLYTIHGALQTSRFSIFPLVYILMTGKSEELYRRVFQELGDFGERNELHLRPSVIMTDLELSAINAARTEFPDAMNKACFFHSSQCVWRKIQSCGLASTYADDENFSLAMRHLTALAFLRFDEIPEAFEELKPHLPEEAHEVTEWFEVNYVHGQIRRRLRNGVVVRSPPLFAPTLWSVFECMESGFPRTQNNIEAWHRRWKSLLGKAHVGVYQIVEEFRKEQRHVTNEYERLLRGEPCPQGKKQDIRREQRLQNVIRNRENRLNPMDYLRAIAHNLHL</sequence>
<evidence type="ECO:0000256" key="1">
    <source>
        <dbReference type="ARBA" id="ARBA00022723"/>
    </source>
</evidence>
<dbReference type="InterPro" id="IPR007588">
    <property type="entry name" value="Znf_FLYWCH"/>
</dbReference>
<proteinExistence type="predicted"/>
<keyword evidence="3" id="KW-0862">Zinc</keyword>
<protein>
    <recommendedName>
        <fullName evidence="8">FLYWCH-type domain-containing protein</fullName>
    </recommendedName>
</protein>
<dbReference type="Proteomes" id="UP000030764">
    <property type="component" value="Unassembled WGS sequence"/>
</dbReference>
<accession>A0A085LNF7</accession>
<evidence type="ECO:0000313" key="6">
    <source>
        <dbReference type="EMBL" id="KFD46503.1"/>
    </source>
</evidence>
<dbReference type="InterPro" id="IPR018289">
    <property type="entry name" value="MULE_transposase_dom"/>
</dbReference>
<dbReference type="Gene3D" id="2.20.25.240">
    <property type="match status" value="1"/>
</dbReference>